<dbReference type="Pfam" id="PF00860">
    <property type="entry name" value="Xan_ur_permease"/>
    <property type="match status" value="1"/>
</dbReference>
<feature type="transmembrane region" description="Helical" evidence="7">
    <location>
        <begin position="420"/>
        <end position="447"/>
    </location>
</feature>
<keyword evidence="3" id="KW-0813">Transport</keyword>
<protein>
    <submittedName>
        <fullName evidence="8">Xanthine permease</fullName>
    </submittedName>
</protein>
<dbReference type="PANTHER" id="PTHR42810:SF2">
    <property type="entry name" value="PURINE PERMEASE C1399.01C-RELATED"/>
    <property type="match status" value="1"/>
</dbReference>
<evidence type="ECO:0000256" key="2">
    <source>
        <dbReference type="ARBA" id="ARBA00008821"/>
    </source>
</evidence>
<keyword evidence="5 7" id="KW-1133">Transmembrane helix</keyword>
<evidence type="ECO:0000313" key="9">
    <source>
        <dbReference type="Proteomes" id="UP000245657"/>
    </source>
</evidence>
<feature type="transmembrane region" description="Helical" evidence="7">
    <location>
        <begin position="394"/>
        <end position="414"/>
    </location>
</feature>
<evidence type="ECO:0000256" key="5">
    <source>
        <dbReference type="ARBA" id="ARBA00022989"/>
    </source>
</evidence>
<evidence type="ECO:0000256" key="1">
    <source>
        <dbReference type="ARBA" id="ARBA00004141"/>
    </source>
</evidence>
<feature type="transmembrane region" description="Helical" evidence="7">
    <location>
        <begin position="95"/>
        <end position="120"/>
    </location>
</feature>
<dbReference type="PANTHER" id="PTHR42810">
    <property type="entry name" value="PURINE PERMEASE C1399.01C-RELATED"/>
    <property type="match status" value="1"/>
</dbReference>
<feature type="transmembrane region" description="Helical" evidence="7">
    <location>
        <begin position="182"/>
        <end position="198"/>
    </location>
</feature>
<keyword evidence="6 7" id="KW-0472">Membrane</keyword>
<feature type="transmembrane region" description="Helical" evidence="7">
    <location>
        <begin position="65"/>
        <end position="83"/>
    </location>
</feature>
<organism evidence="8 9">
    <name type="scientific">Methanospirillum lacunae</name>
    <dbReference type="NCBI Taxonomy" id="668570"/>
    <lineage>
        <taxon>Archaea</taxon>
        <taxon>Methanobacteriati</taxon>
        <taxon>Methanobacteriota</taxon>
        <taxon>Stenosarchaea group</taxon>
        <taxon>Methanomicrobia</taxon>
        <taxon>Methanomicrobiales</taxon>
        <taxon>Methanospirillaceae</taxon>
        <taxon>Methanospirillum</taxon>
    </lineage>
</organism>
<feature type="transmembrane region" description="Helical" evidence="7">
    <location>
        <begin position="335"/>
        <end position="357"/>
    </location>
</feature>
<feature type="transmembrane region" description="Helical" evidence="7">
    <location>
        <begin position="32"/>
        <end position="53"/>
    </location>
</feature>
<keyword evidence="9" id="KW-1185">Reference proteome</keyword>
<comment type="caution">
    <text evidence="8">The sequence shown here is derived from an EMBL/GenBank/DDBJ whole genome shotgun (WGS) entry which is preliminary data.</text>
</comment>
<evidence type="ECO:0000256" key="4">
    <source>
        <dbReference type="ARBA" id="ARBA00022692"/>
    </source>
</evidence>
<evidence type="ECO:0000256" key="3">
    <source>
        <dbReference type="ARBA" id="ARBA00022448"/>
    </source>
</evidence>
<comment type="similarity">
    <text evidence="2">Belongs to the nucleobase:cation symporter-2 (NCS2) (TC 2.A.40) family.</text>
</comment>
<feature type="transmembrane region" description="Helical" evidence="7">
    <location>
        <begin position="141"/>
        <end position="162"/>
    </location>
</feature>
<keyword evidence="4 7" id="KW-0812">Transmembrane</keyword>
<dbReference type="NCBIfam" id="NF037981">
    <property type="entry name" value="NCS2_1"/>
    <property type="match status" value="1"/>
</dbReference>
<feature type="transmembrane region" description="Helical" evidence="7">
    <location>
        <begin position="363"/>
        <end position="382"/>
    </location>
</feature>
<feature type="transmembrane region" description="Helical" evidence="7">
    <location>
        <begin position="246"/>
        <end position="268"/>
    </location>
</feature>
<dbReference type="Proteomes" id="UP000245657">
    <property type="component" value="Unassembled WGS sequence"/>
</dbReference>
<name>A0A2V2N6I8_9EURY</name>
<evidence type="ECO:0000256" key="6">
    <source>
        <dbReference type="ARBA" id="ARBA00023136"/>
    </source>
</evidence>
<dbReference type="InterPro" id="IPR006043">
    <property type="entry name" value="NCS2"/>
</dbReference>
<evidence type="ECO:0000313" key="8">
    <source>
        <dbReference type="EMBL" id="PWR74220.1"/>
    </source>
</evidence>
<feature type="transmembrane region" description="Helical" evidence="7">
    <location>
        <begin position="205"/>
        <end position="226"/>
    </location>
</feature>
<sequence>MKTGRQGFIIVQKPSYELTYTTEEIPPPVPCFLLGLQHALLIATSFVFPLILIRASGMGTSEAGFFLSMTIMAVGIGTILQSLKGHYIGSGFLCPSFAALFFIPPATAAYALGGLGLMSAMTAMSGVFQIAISRVISRLRFLFPPEVTGLVIIMAGISAIPFSIQSFLGMENLKAQFISEDLLIAIITLGVIVIASIWGKGSMKLYPAFIGIIAGYIAAFFCGQIPTSSVFTFLTFPLIELPKPIFLSWSFDSSILLPFIIAAFAGVFKTIGNLTSCQKINDADWIRSDMENYSRGTLTEGVTNIICGAIGGLGQSTSSGNIGLSLATGATSRRIGIIAGIILVFLAVFPPVSSFFLIMPLPVIGAALVYSICYMVMTGMEVMMTRMMDTRRFFTIGISLVFGFGASTFSSVVLPIEYSWLATILTSPLTLSTIIAILLTLVFRIGIKQQATIKIMPGDENLADTVFSFIDQNARMWGARRDVATKAGSALLELMESGFSFEIFNTGATVTLSFDEYNFDILVEYQGDPITIPEDVPSHEELMEDPDSFLQLALALVRKHSDSLSVTRSGEMNKVFVHFEH</sequence>
<accession>A0A2V2N6I8</accession>
<proteinExistence type="inferred from homology"/>
<gene>
    <name evidence="8" type="ORF">DK846_03460</name>
</gene>
<reference evidence="8 9" key="1">
    <citation type="submission" date="2018-05" db="EMBL/GenBank/DDBJ databases">
        <title>Draft genome of Methanospirillum lacunae Ki8-1.</title>
        <authorList>
            <person name="Dueholm M.S."/>
            <person name="Nielsen P.H."/>
            <person name="Bakmann L.F."/>
            <person name="Otzen D.E."/>
        </authorList>
    </citation>
    <scope>NUCLEOTIDE SEQUENCE [LARGE SCALE GENOMIC DNA]</scope>
    <source>
        <strain evidence="8 9">Ki8-1</strain>
    </source>
</reference>
<evidence type="ECO:0000256" key="7">
    <source>
        <dbReference type="SAM" id="Phobius"/>
    </source>
</evidence>
<dbReference type="AlphaFoldDB" id="A0A2V2N6I8"/>
<comment type="subcellular location">
    <subcellularLocation>
        <location evidence="1">Membrane</location>
        <topology evidence="1">Multi-pass membrane protein</topology>
    </subcellularLocation>
</comment>
<dbReference type="GO" id="GO:0042907">
    <property type="term" value="F:xanthine transmembrane transporter activity"/>
    <property type="evidence" value="ECO:0007669"/>
    <property type="project" value="TreeGrafter"/>
</dbReference>
<dbReference type="EMBL" id="QGMY01000002">
    <property type="protein sequence ID" value="PWR74220.1"/>
    <property type="molecule type" value="Genomic_DNA"/>
</dbReference>
<dbReference type="GO" id="GO:0005886">
    <property type="term" value="C:plasma membrane"/>
    <property type="evidence" value="ECO:0007669"/>
    <property type="project" value="TreeGrafter"/>
</dbReference>